<evidence type="ECO:0000313" key="5">
    <source>
        <dbReference type="Proteomes" id="UP000533476"/>
    </source>
</evidence>
<dbReference type="GO" id="GO:0008206">
    <property type="term" value="P:bile acid metabolic process"/>
    <property type="evidence" value="ECO:0007669"/>
    <property type="project" value="UniProtKB-ARBA"/>
</dbReference>
<dbReference type="Pfam" id="PF13561">
    <property type="entry name" value="adh_short_C2"/>
    <property type="match status" value="1"/>
</dbReference>
<accession>A0A7Y0Q152</accession>
<protein>
    <submittedName>
        <fullName evidence="4">SDR family oxidoreductase</fullName>
    </submittedName>
</protein>
<evidence type="ECO:0000256" key="1">
    <source>
        <dbReference type="ARBA" id="ARBA00006484"/>
    </source>
</evidence>
<dbReference type="InterPro" id="IPR057326">
    <property type="entry name" value="KR_dom"/>
</dbReference>
<dbReference type="PRINTS" id="PR00081">
    <property type="entry name" value="GDHRDH"/>
</dbReference>
<dbReference type="FunFam" id="3.40.50.720:FF:000084">
    <property type="entry name" value="Short-chain dehydrogenase reductase"/>
    <property type="match status" value="1"/>
</dbReference>
<evidence type="ECO:0000256" key="2">
    <source>
        <dbReference type="ARBA" id="ARBA00023002"/>
    </source>
</evidence>
<dbReference type="GO" id="GO:0016616">
    <property type="term" value="F:oxidoreductase activity, acting on the CH-OH group of donors, NAD or NADP as acceptor"/>
    <property type="evidence" value="ECO:0007669"/>
    <property type="project" value="TreeGrafter"/>
</dbReference>
<dbReference type="Proteomes" id="UP000533476">
    <property type="component" value="Unassembled WGS sequence"/>
</dbReference>
<keyword evidence="2" id="KW-0560">Oxidoreductase</keyword>
<dbReference type="SUPFAM" id="SSF51735">
    <property type="entry name" value="NAD(P)-binding Rossmann-fold domains"/>
    <property type="match status" value="1"/>
</dbReference>
<comment type="caution">
    <text evidence="4">The sequence shown here is derived from an EMBL/GenBank/DDBJ whole genome shotgun (WGS) entry which is preliminary data.</text>
</comment>
<dbReference type="AlphaFoldDB" id="A0A7Y0Q152"/>
<dbReference type="InterPro" id="IPR036291">
    <property type="entry name" value="NAD(P)-bd_dom_sf"/>
</dbReference>
<sequence>MRMDNMRVLITGGARGIGRAAAELALAQGARVAVWALHSESVEEVKTAVPAIHWADAVDVGERDAVERGVKKILEAMGPIDVLINNAGYTLTSRFLEEEPAYWERVIATNFWGAVYTMRAVLPHMVQRGQGSIVNVVSDAGRVGMAGEAVYAGAKGGVVAFSKSIAQEMARHQIRVNCVAPGPTRTRILESNTEDGDAEKLIEKMIRRIPLRRIAEPHEVAEAVLFLASPAASHITGQVLSVSGGLTMI</sequence>
<dbReference type="InterPro" id="IPR020904">
    <property type="entry name" value="Sc_DH/Rdtase_CS"/>
</dbReference>
<dbReference type="PANTHER" id="PTHR42760">
    <property type="entry name" value="SHORT-CHAIN DEHYDROGENASES/REDUCTASES FAMILY MEMBER"/>
    <property type="match status" value="1"/>
</dbReference>
<dbReference type="PRINTS" id="PR00080">
    <property type="entry name" value="SDRFAMILY"/>
</dbReference>
<dbReference type="NCBIfam" id="NF005559">
    <property type="entry name" value="PRK07231.1"/>
    <property type="match status" value="1"/>
</dbReference>
<evidence type="ECO:0000313" key="4">
    <source>
        <dbReference type="EMBL" id="NMP21092.1"/>
    </source>
</evidence>
<comment type="similarity">
    <text evidence="1">Belongs to the short-chain dehydrogenases/reductases (SDR) family.</text>
</comment>
<dbReference type="EMBL" id="JABBVZ010000004">
    <property type="protein sequence ID" value="NMP21092.1"/>
    <property type="molecule type" value="Genomic_DNA"/>
</dbReference>
<name>A0A7Y0Q152_9FIRM</name>
<keyword evidence="5" id="KW-1185">Reference proteome</keyword>
<organism evidence="4 5">
    <name type="scientific">Sulfobacillus harzensis</name>
    <dbReference type="NCBI Taxonomy" id="2729629"/>
    <lineage>
        <taxon>Bacteria</taxon>
        <taxon>Bacillati</taxon>
        <taxon>Bacillota</taxon>
        <taxon>Clostridia</taxon>
        <taxon>Eubacteriales</taxon>
        <taxon>Clostridiales Family XVII. Incertae Sedis</taxon>
        <taxon>Sulfobacillus</taxon>
    </lineage>
</organism>
<dbReference type="SMART" id="SM00822">
    <property type="entry name" value="PKS_KR"/>
    <property type="match status" value="1"/>
</dbReference>
<gene>
    <name evidence="4" type="ORF">HIJ39_01805</name>
</gene>
<dbReference type="InterPro" id="IPR002347">
    <property type="entry name" value="SDR_fam"/>
</dbReference>
<proteinExistence type="inferred from homology"/>
<dbReference type="PANTHER" id="PTHR42760:SF133">
    <property type="entry name" value="3-OXOACYL-[ACYL-CARRIER-PROTEIN] REDUCTASE"/>
    <property type="match status" value="1"/>
</dbReference>
<reference evidence="4 5" key="1">
    <citation type="submission" date="2020-04" db="EMBL/GenBank/DDBJ databases">
        <authorList>
            <person name="Zhang R."/>
            <person name="Schippers A."/>
        </authorList>
    </citation>
    <scope>NUCLEOTIDE SEQUENCE [LARGE SCALE GENOMIC DNA]</scope>
    <source>
        <strain evidence="4 5">DSM 109850</strain>
    </source>
</reference>
<dbReference type="Gene3D" id="3.40.50.720">
    <property type="entry name" value="NAD(P)-binding Rossmann-like Domain"/>
    <property type="match status" value="1"/>
</dbReference>
<evidence type="ECO:0000259" key="3">
    <source>
        <dbReference type="SMART" id="SM00822"/>
    </source>
</evidence>
<feature type="domain" description="Ketoreductase" evidence="3">
    <location>
        <begin position="6"/>
        <end position="186"/>
    </location>
</feature>
<dbReference type="PROSITE" id="PS00061">
    <property type="entry name" value="ADH_SHORT"/>
    <property type="match status" value="1"/>
</dbReference>